<feature type="compositionally biased region" description="Basic and acidic residues" evidence="7">
    <location>
        <begin position="288"/>
        <end position="298"/>
    </location>
</feature>
<dbReference type="InterPro" id="IPR027417">
    <property type="entry name" value="P-loop_NTPase"/>
</dbReference>
<dbReference type="GO" id="GO:0016787">
    <property type="term" value="F:hydrolase activity"/>
    <property type="evidence" value="ECO:0007669"/>
    <property type="project" value="UniProtKB-KW"/>
</dbReference>
<feature type="region of interest" description="Disordered" evidence="7">
    <location>
        <begin position="288"/>
        <end position="307"/>
    </location>
</feature>
<evidence type="ECO:0008006" key="13">
    <source>
        <dbReference type="Google" id="ProtNLM"/>
    </source>
</evidence>
<dbReference type="CDD" id="cd18791">
    <property type="entry name" value="SF2_C_RHA"/>
    <property type="match status" value="1"/>
</dbReference>
<evidence type="ECO:0000256" key="1">
    <source>
        <dbReference type="ARBA" id="ARBA00010476"/>
    </source>
</evidence>
<dbReference type="GO" id="GO:0001671">
    <property type="term" value="F:ATPase activator activity"/>
    <property type="evidence" value="ECO:0007669"/>
    <property type="project" value="InterPro"/>
</dbReference>
<evidence type="ECO:0000256" key="7">
    <source>
        <dbReference type="SAM" id="MobiDB-lite"/>
    </source>
</evidence>
<keyword evidence="5" id="KW-0067">ATP-binding</keyword>
<dbReference type="SMART" id="SM00490">
    <property type="entry name" value="HELICc"/>
    <property type="match status" value="1"/>
</dbReference>
<evidence type="ECO:0000313" key="11">
    <source>
        <dbReference type="EMBL" id="KIP11950.1"/>
    </source>
</evidence>
<keyword evidence="6" id="KW-0143">Chaperone</keyword>
<dbReference type="InterPro" id="IPR036869">
    <property type="entry name" value="J_dom_sf"/>
</dbReference>
<dbReference type="EMBL" id="KN840442">
    <property type="protein sequence ID" value="KIP11950.1"/>
    <property type="molecule type" value="Genomic_DNA"/>
</dbReference>
<dbReference type="STRING" id="745531.A0A0C3SFE6"/>
<sequence>MGLSYSPNPFVVDPSQLKDRFRDLQRVIHPDKWSGRGSGIQEIAAELSSVVNKAYGTLLNPFSRAEYIMRLEDIHISETESLDDPGFIMEVMEAREELDSAESREDVDRIQAETGAKIDELLPEISEAISSKDWDAARTATIKLKYLQGINAAAEAWPDRLMRGLLMQPHPSHSTPHASTSGGSLKRPYAQQAQATARSPTSAMPQRAGGSLAAASADAPLERPTKTSKIDRTSAQAHFASATAHAARGRSQNSHSSSSRKDRNQRNKLPVLQGPYHDERYIREKFKNITLKPEHDTNPKSPLSNLHSSGKDVQVYMCCWTPPDMRNNALARSTVTVGPIEAGGQPIIGIGDAPSAKQADRIAALSALYQLSEKGLVRVLPISNQFSPLEVKLSDGSVVGFSKARQFMDYYCRRFGFGQPDVDYQSQSRGWEAVMTVGGRKIGLGSGQNKKAAMTACYADVVHYLESCDPELWKKFVADAKTGRDLGMAVPVLFEADQRVEDQLSDLCADIKKSTLYKNRPRLRSLMTGSDDPSSYDHPVPQPKYVAPYRRQADAEFLENKSKDLLNRRQRYLADPAMENMRNTREALPVYTKAAQLLDHIRTHDVTICMAATGSGKTTQIPQLILDEWIEKGEGAKCNIFCTQPRRIAAISVAQRVAAERGETAGRGTIGYHVRFEAAYPQEHGSVTFCTTGIFLKRMQASLENTGRSNMDDVTHILVDEVHERDVDTDLLLVVLKRLLADRKARGIPIKVVLMSATIDPKLFQEYFPDEQGRPASVIDIPGRSFPVTKHFMDSFLPELASQTSPSERWVFSEPPVQKYIAQELGPDLSTIPALSFMRPSARQGSSHHEEEADIPHPLIALTISHVLRKTNDGHVLVFLPGWDDIVGVQKALLTPKQPLDINFNDRSKFGIHCLHSTVPLPEQQLIFEPPPEGQRRIILATNIAETSVTIPNVVYVVDSAKVKEQRYDPERHISSLVSAWVGSSNLNQRAGRAGRHRPGEYYGVLGRNRADRLQPHQTVEMKRVDLSNIVMHVKALNFPGMSVEEVLAATIEPPEPGRVDAAMGALKMVGALDDKKDLTSLGRVLLQLPIDVQMGRLVLFGSFFRCLDQALTIAAILTSRDPFMSPMHLKEQAAARKNSFSPEEFRSDVLAALRAFNRWWSMQSRGEYVSANRFCVDNFLSKPTLLMIAKLKSHILQSLYDVGVIEVSAGGITAHRPSRKAELAVPDQLNANGESLPMLAALITIALQPKFAIKTSDKAYRTSQDKAVLIHPSSVNNRRRDHDEHAKFEKVIIAYAEKRQNLSAGASAEHAQKFLVNTTRVDPLTYMLFGAHRVEVTHKGLDCDEWLPIVGDLNVLDDVERLKVMMESCMLRVFEGIIKLRNKRRVVTEGKEDESGDEDEDAPKETLSSTEIRELDLMTRDIVSTLNSYSSYRLRNQSRHNSRPATPMDSPFRSQNHLPNVGSGARSGYSTPRYMNNVAFSSRPGTPSRFSRK</sequence>
<dbReference type="PROSITE" id="PS51192">
    <property type="entry name" value="HELICASE_ATP_BIND_1"/>
    <property type="match status" value="1"/>
</dbReference>
<organism evidence="11 12">
    <name type="scientific">Phlebiopsis gigantea (strain 11061_1 CR5-6)</name>
    <name type="common">White-rot fungus</name>
    <name type="synonym">Peniophora gigantea</name>
    <dbReference type="NCBI Taxonomy" id="745531"/>
    <lineage>
        <taxon>Eukaryota</taxon>
        <taxon>Fungi</taxon>
        <taxon>Dikarya</taxon>
        <taxon>Basidiomycota</taxon>
        <taxon>Agaricomycotina</taxon>
        <taxon>Agaricomycetes</taxon>
        <taxon>Polyporales</taxon>
        <taxon>Phanerochaetaceae</taxon>
        <taxon>Phlebiopsis</taxon>
    </lineage>
</organism>
<dbReference type="Pfam" id="PF07743">
    <property type="entry name" value="HSCB_C"/>
    <property type="match status" value="1"/>
</dbReference>
<dbReference type="InterPro" id="IPR004640">
    <property type="entry name" value="HscB"/>
</dbReference>
<keyword evidence="3" id="KW-0378">Hydrolase</keyword>
<accession>A0A0C3SFE6</accession>
<dbReference type="Gene3D" id="1.20.120.1080">
    <property type="match status" value="1"/>
</dbReference>
<dbReference type="GO" id="GO:0051087">
    <property type="term" value="F:protein-folding chaperone binding"/>
    <property type="evidence" value="ECO:0007669"/>
    <property type="project" value="InterPro"/>
</dbReference>
<feature type="compositionally biased region" description="Polar residues" evidence="7">
    <location>
        <begin position="191"/>
        <end position="204"/>
    </location>
</feature>
<evidence type="ECO:0000256" key="3">
    <source>
        <dbReference type="ARBA" id="ARBA00022801"/>
    </source>
</evidence>
<dbReference type="InterPro" id="IPR011545">
    <property type="entry name" value="DEAD/DEAH_box_helicase_dom"/>
</dbReference>
<dbReference type="SUPFAM" id="SSF52540">
    <property type="entry name" value="P-loop containing nucleoside triphosphate hydrolases"/>
    <property type="match status" value="2"/>
</dbReference>
<feature type="region of interest" description="Disordered" evidence="7">
    <location>
        <begin position="166"/>
        <end position="277"/>
    </location>
</feature>
<dbReference type="InterPro" id="IPR009073">
    <property type="entry name" value="HscB_oligo_C"/>
</dbReference>
<protein>
    <recommendedName>
        <fullName evidence="13">P-loop containing nucleoside triphosphate hydrolase protein</fullName>
    </recommendedName>
</protein>
<dbReference type="CDD" id="cd17917">
    <property type="entry name" value="DEXHc_RHA-like"/>
    <property type="match status" value="1"/>
</dbReference>
<evidence type="ECO:0000256" key="2">
    <source>
        <dbReference type="ARBA" id="ARBA00022741"/>
    </source>
</evidence>
<evidence type="ECO:0000256" key="5">
    <source>
        <dbReference type="ARBA" id="ARBA00022840"/>
    </source>
</evidence>
<name>A0A0C3SFE6_PHLG1</name>
<dbReference type="InterPro" id="IPR001650">
    <property type="entry name" value="Helicase_C-like"/>
</dbReference>
<dbReference type="Proteomes" id="UP000053257">
    <property type="component" value="Unassembled WGS sequence"/>
</dbReference>
<dbReference type="Gene3D" id="1.20.1280.20">
    <property type="entry name" value="HscB, C-terminal domain"/>
    <property type="match status" value="1"/>
</dbReference>
<evidence type="ECO:0000256" key="6">
    <source>
        <dbReference type="ARBA" id="ARBA00023186"/>
    </source>
</evidence>
<keyword evidence="12" id="KW-1185">Reference proteome</keyword>
<proteinExistence type="inferred from homology"/>
<feature type="compositionally biased region" description="Low complexity" evidence="7">
    <location>
        <begin position="233"/>
        <end position="257"/>
    </location>
</feature>
<dbReference type="Pfam" id="PF21010">
    <property type="entry name" value="HA2_C"/>
    <property type="match status" value="1"/>
</dbReference>
<feature type="region of interest" description="Disordered" evidence="7">
    <location>
        <begin position="1387"/>
        <end position="1409"/>
    </location>
</feature>
<evidence type="ECO:0000313" key="12">
    <source>
        <dbReference type="Proteomes" id="UP000053257"/>
    </source>
</evidence>
<dbReference type="InterPro" id="IPR036386">
    <property type="entry name" value="HscB_C_sf"/>
</dbReference>
<evidence type="ECO:0000256" key="4">
    <source>
        <dbReference type="ARBA" id="ARBA00022806"/>
    </source>
</evidence>
<dbReference type="GO" id="GO:0044571">
    <property type="term" value="P:[2Fe-2S] cluster assembly"/>
    <property type="evidence" value="ECO:0007669"/>
    <property type="project" value="InterPro"/>
</dbReference>
<evidence type="ECO:0000259" key="9">
    <source>
        <dbReference type="PROSITE" id="PS51192"/>
    </source>
</evidence>
<feature type="compositionally biased region" description="Polar residues" evidence="7">
    <location>
        <begin position="1469"/>
        <end position="1494"/>
    </location>
</feature>
<dbReference type="Pfam" id="PF00270">
    <property type="entry name" value="DEAD"/>
    <property type="match status" value="1"/>
</dbReference>
<dbReference type="GO" id="GO:0004386">
    <property type="term" value="F:helicase activity"/>
    <property type="evidence" value="ECO:0007669"/>
    <property type="project" value="UniProtKB-KW"/>
</dbReference>
<dbReference type="SUPFAM" id="SSF47144">
    <property type="entry name" value="HSC20 (HSCB), C-terminal oligomerisation domain"/>
    <property type="match status" value="1"/>
</dbReference>
<dbReference type="GO" id="GO:0003723">
    <property type="term" value="F:RNA binding"/>
    <property type="evidence" value="ECO:0007669"/>
    <property type="project" value="TreeGrafter"/>
</dbReference>
<dbReference type="GO" id="GO:0005524">
    <property type="term" value="F:ATP binding"/>
    <property type="evidence" value="ECO:0007669"/>
    <property type="project" value="UniProtKB-KW"/>
</dbReference>
<feature type="region of interest" description="Disordered" evidence="7">
    <location>
        <begin position="1434"/>
        <end position="1494"/>
    </location>
</feature>
<evidence type="ECO:0000259" key="10">
    <source>
        <dbReference type="PROSITE" id="PS51194"/>
    </source>
</evidence>
<dbReference type="OrthoDB" id="28053at2759"/>
<feature type="compositionally biased region" description="Low complexity" evidence="7">
    <location>
        <begin position="208"/>
        <end position="219"/>
    </location>
</feature>
<dbReference type="InterPro" id="IPR007502">
    <property type="entry name" value="Helicase-assoc_dom"/>
</dbReference>
<dbReference type="Gene3D" id="1.10.287.110">
    <property type="entry name" value="DnaJ domain"/>
    <property type="match status" value="1"/>
</dbReference>
<dbReference type="GO" id="GO:0051259">
    <property type="term" value="P:protein complex oligomerization"/>
    <property type="evidence" value="ECO:0007669"/>
    <property type="project" value="InterPro"/>
</dbReference>
<dbReference type="PROSITE" id="PS50076">
    <property type="entry name" value="DNAJ_2"/>
    <property type="match status" value="1"/>
</dbReference>
<gene>
    <name evidence="11" type="ORF">PHLGIDRAFT_98644</name>
</gene>
<dbReference type="Gene3D" id="3.40.50.300">
    <property type="entry name" value="P-loop containing nucleotide triphosphate hydrolases"/>
    <property type="match status" value="2"/>
</dbReference>
<feature type="compositionally biased region" description="Low complexity" evidence="7">
    <location>
        <begin position="169"/>
        <end position="184"/>
    </location>
</feature>
<keyword evidence="2" id="KW-0547">Nucleotide-binding</keyword>
<dbReference type="PANTHER" id="PTHR18934">
    <property type="entry name" value="ATP-DEPENDENT RNA HELICASE"/>
    <property type="match status" value="1"/>
</dbReference>
<keyword evidence="4" id="KW-0347">Helicase</keyword>
<feature type="domain" description="J" evidence="8">
    <location>
        <begin position="1"/>
        <end position="71"/>
    </location>
</feature>
<dbReference type="InterPro" id="IPR001623">
    <property type="entry name" value="DnaJ_domain"/>
</dbReference>
<feature type="compositionally biased region" description="Acidic residues" evidence="7">
    <location>
        <begin position="1392"/>
        <end position="1403"/>
    </location>
</feature>
<feature type="domain" description="Helicase C-terminal" evidence="10">
    <location>
        <begin position="863"/>
        <end position="1038"/>
    </location>
</feature>
<dbReference type="Pfam" id="PF00271">
    <property type="entry name" value="Helicase_C"/>
    <property type="match status" value="1"/>
</dbReference>
<dbReference type="SUPFAM" id="SSF46565">
    <property type="entry name" value="Chaperone J-domain"/>
    <property type="match status" value="1"/>
</dbReference>
<feature type="domain" description="Helicase ATP-binding" evidence="9">
    <location>
        <begin position="598"/>
        <end position="777"/>
    </location>
</feature>
<dbReference type="PANTHER" id="PTHR18934:SF203">
    <property type="entry name" value="ATP-DEPENDENT RNA HELICASE A"/>
    <property type="match status" value="1"/>
</dbReference>
<dbReference type="SMART" id="SM00847">
    <property type="entry name" value="HA2"/>
    <property type="match status" value="1"/>
</dbReference>
<dbReference type="FunFam" id="1.20.120.1080:FF:000002">
    <property type="entry name" value="Putative ATP-dependent RNA helicase DHX36"/>
    <property type="match status" value="1"/>
</dbReference>
<dbReference type="InterPro" id="IPR014001">
    <property type="entry name" value="Helicase_ATP-bd"/>
</dbReference>
<reference evidence="11 12" key="1">
    <citation type="journal article" date="2014" name="PLoS Genet.">
        <title>Analysis of the Phlebiopsis gigantea genome, transcriptome and secretome provides insight into its pioneer colonization strategies of wood.</title>
        <authorList>
            <person name="Hori C."/>
            <person name="Ishida T."/>
            <person name="Igarashi K."/>
            <person name="Samejima M."/>
            <person name="Suzuki H."/>
            <person name="Master E."/>
            <person name="Ferreira P."/>
            <person name="Ruiz-Duenas F.J."/>
            <person name="Held B."/>
            <person name="Canessa P."/>
            <person name="Larrondo L.F."/>
            <person name="Schmoll M."/>
            <person name="Druzhinina I.S."/>
            <person name="Kubicek C.P."/>
            <person name="Gaskell J.A."/>
            <person name="Kersten P."/>
            <person name="St John F."/>
            <person name="Glasner J."/>
            <person name="Sabat G."/>
            <person name="Splinter BonDurant S."/>
            <person name="Syed K."/>
            <person name="Yadav J."/>
            <person name="Mgbeahuruike A.C."/>
            <person name="Kovalchuk A."/>
            <person name="Asiegbu F.O."/>
            <person name="Lackner G."/>
            <person name="Hoffmeister D."/>
            <person name="Rencoret J."/>
            <person name="Gutierrez A."/>
            <person name="Sun H."/>
            <person name="Lindquist E."/>
            <person name="Barry K."/>
            <person name="Riley R."/>
            <person name="Grigoriev I.V."/>
            <person name="Henrissat B."/>
            <person name="Kues U."/>
            <person name="Berka R.M."/>
            <person name="Martinez A.T."/>
            <person name="Covert S.F."/>
            <person name="Blanchette R.A."/>
            <person name="Cullen D."/>
        </authorList>
    </citation>
    <scope>NUCLEOTIDE SEQUENCE [LARGE SCALE GENOMIC DNA]</scope>
    <source>
        <strain evidence="11 12">11061_1 CR5-6</strain>
    </source>
</reference>
<comment type="similarity">
    <text evidence="1">Belongs to the HscB family.</text>
</comment>
<dbReference type="SMART" id="SM00487">
    <property type="entry name" value="DEXDc"/>
    <property type="match status" value="1"/>
</dbReference>
<feature type="compositionally biased region" description="Basic and acidic residues" evidence="7">
    <location>
        <begin position="220"/>
        <end position="232"/>
    </location>
</feature>
<dbReference type="NCBIfam" id="TIGR00714">
    <property type="entry name" value="hscB"/>
    <property type="match status" value="1"/>
</dbReference>
<evidence type="ECO:0000259" key="8">
    <source>
        <dbReference type="PROSITE" id="PS50076"/>
    </source>
</evidence>
<dbReference type="HOGENOM" id="CLU_001832_1_1_1"/>
<dbReference type="PROSITE" id="PS51194">
    <property type="entry name" value="HELICASE_CTER"/>
    <property type="match status" value="1"/>
</dbReference>